<feature type="transmembrane region" description="Helical" evidence="1">
    <location>
        <begin position="46"/>
        <end position="67"/>
    </location>
</feature>
<organism evidence="2 3">
    <name type="scientific">Chitinophaga sancti</name>
    <dbReference type="NCBI Taxonomy" id="1004"/>
    <lineage>
        <taxon>Bacteria</taxon>
        <taxon>Pseudomonadati</taxon>
        <taxon>Bacteroidota</taxon>
        <taxon>Chitinophagia</taxon>
        <taxon>Chitinophagales</taxon>
        <taxon>Chitinophagaceae</taxon>
        <taxon>Chitinophaga</taxon>
    </lineage>
</organism>
<dbReference type="AlphaFoldDB" id="A0A1K1LNN5"/>
<dbReference type="Proteomes" id="UP000183788">
    <property type="component" value="Unassembled WGS sequence"/>
</dbReference>
<keyword evidence="1" id="KW-1133">Transmembrane helix</keyword>
<dbReference type="STRING" id="1004.SAMN05661012_00082"/>
<feature type="transmembrane region" description="Helical" evidence="1">
    <location>
        <begin position="7"/>
        <end position="26"/>
    </location>
</feature>
<accession>A0A1K1LNN5</accession>
<evidence type="ECO:0000313" key="3">
    <source>
        <dbReference type="Proteomes" id="UP000183788"/>
    </source>
</evidence>
<evidence type="ECO:0000313" key="2">
    <source>
        <dbReference type="EMBL" id="SFW12505.1"/>
    </source>
</evidence>
<evidence type="ECO:0000256" key="1">
    <source>
        <dbReference type="SAM" id="Phobius"/>
    </source>
</evidence>
<proteinExistence type="predicted"/>
<keyword evidence="1" id="KW-0812">Transmembrane</keyword>
<dbReference type="EMBL" id="FPIZ01000001">
    <property type="protein sequence ID" value="SFW12505.1"/>
    <property type="molecule type" value="Genomic_DNA"/>
</dbReference>
<reference evidence="2 3" key="1">
    <citation type="submission" date="2016-11" db="EMBL/GenBank/DDBJ databases">
        <authorList>
            <person name="Jaros S."/>
            <person name="Januszkiewicz K."/>
            <person name="Wedrychowicz H."/>
        </authorList>
    </citation>
    <scope>NUCLEOTIDE SEQUENCE [LARGE SCALE GENOMIC DNA]</scope>
    <source>
        <strain evidence="2 3">DSM 784</strain>
    </source>
</reference>
<keyword evidence="1" id="KW-0472">Membrane</keyword>
<sequence length="120" mass="13512">MSGGRNTYFGYHISESTAFLFVPLFLSSQPAEGTGYFSRSDLRNLIGNAGSLLLFYINYCRLIPVIYFQQQHVLYLSCILLAFIMIGTLPFLFTGSILWQYAPVPESENEFSGQLSMDLA</sequence>
<gene>
    <name evidence="2" type="ORF">SAMN05661012_00082</name>
</gene>
<feature type="transmembrane region" description="Helical" evidence="1">
    <location>
        <begin position="74"/>
        <end position="99"/>
    </location>
</feature>
<protein>
    <submittedName>
        <fullName evidence="2">Uncharacterized protein</fullName>
    </submittedName>
</protein>
<name>A0A1K1LNN5_9BACT</name>